<dbReference type="Proteomes" id="UP000698800">
    <property type="component" value="Unassembled WGS sequence"/>
</dbReference>
<feature type="compositionally biased region" description="Basic and acidic residues" evidence="1">
    <location>
        <begin position="269"/>
        <end position="280"/>
    </location>
</feature>
<evidence type="ECO:0000313" key="3">
    <source>
        <dbReference type="Proteomes" id="UP000698800"/>
    </source>
</evidence>
<feature type="compositionally biased region" description="Gly residues" evidence="1">
    <location>
        <begin position="103"/>
        <end position="117"/>
    </location>
</feature>
<accession>A0A9P8IFE9</accession>
<feature type="compositionally biased region" description="Basic residues" evidence="1">
    <location>
        <begin position="281"/>
        <end position="291"/>
    </location>
</feature>
<dbReference type="EMBL" id="JAGHQL010000013">
    <property type="protein sequence ID" value="KAH0544792.1"/>
    <property type="molecule type" value="Genomic_DNA"/>
</dbReference>
<evidence type="ECO:0000313" key="2">
    <source>
        <dbReference type="EMBL" id="KAH0544792.1"/>
    </source>
</evidence>
<name>A0A9P8IFE9_9PEZI</name>
<sequence length="305" mass="30682">MASNPQNPLADVCRPSKRAQTIVLVEHDVPIAHLANDQATVRVTGIAKLQGRRVEDLPQRQGVQVAHGRHARAMARQPGAIKGPAGRTAQAVIPVDVQRHEGGGAGLPGLPGGGQQQGQGASDDGLDVQPQGLGEGGAGEQVEDGDHGGPGQADAAEAGAVAGPDEGEEVVERVGGAVGEEEELVVGVQQRGGLGGDAAAGAQEGGGGEPGAVAVRGEEEGGGRDEGGGVDFVAELGGEGEEGEGHCGLLSLFFSPLSRSLAFSGTTRHARDVARGGKPEIKKKKEKKSARRWPVSPSGGGEAVK</sequence>
<feature type="compositionally biased region" description="Low complexity" evidence="1">
    <location>
        <begin position="152"/>
        <end position="164"/>
    </location>
</feature>
<reference evidence="2" key="1">
    <citation type="submission" date="2021-03" db="EMBL/GenBank/DDBJ databases">
        <title>Comparative genomics and phylogenomic investigation of the class Geoglossomycetes provide insights into ecological specialization and systematics.</title>
        <authorList>
            <person name="Melie T."/>
            <person name="Pirro S."/>
            <person name="Miller A.N."/>
            <person name="Quandt A."/>
        </authorList>
    </citation>
    <scope>NUCLEOTIDE SEQUENCE</scope>
    <source>
        <strain evidence="2">GBOQ0MN5Z8</strain>
    </source>
</reference>
<dbReference type="AlphaFoldDB" id="A0A9P8IFE9"/>
<feature type="compositionally biased region" description="Basic and acidic residues" evidence="1">
    <location>
        <begin position="216"/>
        <end position="227"/>
    </location>
</feature>
<feature type="region of interest" description="Disordered" evidence="1">
    <location>
        <begin position="192"/>
        <end position="230"/>
    </location>
</feature>
<proteinExistence type="predicted"/>
<feature type="region of interest" description="Disordered" evidence="1">
    <location>
        <begin position="264"/>
        <end position="305"/>
    </location>
</feature>
<evidence type="ECO:0000256" key="1">
    <source>
        <dbReference type="SAM" id="MobiDB-lite"/>
    </source>
</evidence>
<comment type="caution">
    <text evidence="2">The sequence shown here is derived from an EMBL/GenBank/DDBJ whole genome shotgun (WGS) entry which is preliminary data.</text>
</comment>
<feature type="compositionally biased region" description="Gly residues" evidence="1">
    <location>
        <begin position="192"/>
        <end position="210"/>
    </location>
</feature>
<organism evidence="2 3">
    <name type="scientific">Glutinoglossum americanum</name>
    <dbReference type="NCBI Taxonomy" id="1670608"/>
    <lineage>
        <taxon>Eukaryota</taxon>
        <taxon>Fungi</taxon>
        <taxon>Dikarya</taxon>
        <taxon>Ascomycota</taxon>
        <taxon>Pezizomycotina</taxon>
        <taxon>Geoglossomycetes</taxon>
        <taxon>Geoglossales</taxon>
        <taxon>Geoglossaceae</taxon>
        <taxon>Glutinoglossum</taxon>
    </lineage>
</organism>
<protein>
    <submittedName>
        <fullName evidence="2">Uncharacterized protein</fullName>
    </submittedName>
</protein>
<gene>
    <name evidence="2" type="ORF">FGG08_001021</name>
</gene>
<keyword evidence="3" id="KW-1185">Reference proteome</keyword>
<feature type="region of interest" description="Disordered" evidence="1">
    <location>
        <begin position="99"/>
        <end position="165"/>
    </location>
</feature>